<dbReference type="Proteomes" id="UP001212803">
    <property type="component" value="Chromosome"/>
</dbReference>
<evidence type="ECO:0000313" key="1">
    <source>
        <dbReference type="EMBL" id="WBL34918.1"/>
    </source>
</evidence>
<accession>A0ABY7M4L5</accession>
<proteinExistence type="predicted"/>
<evidence type="ECO:0000313" key="2">
    <source>
        <dbReference type="Proteomes" id="UP001212803"/>
    </source>
</evidence>
<keyword evidence="2" id="KW-1185">Reference proteome</keyword>
<protein>
    <submittedName>
        <fullName evidence="1">Roadblock/LC7 domain-containing protein</fullName>
    </submittedName>
</protein>
<gene>
    <name evidence="1" type="ORF">O0235_08940</name>
</gene>
<organism evidence="1 2">
    <name type="scientific">Tepidiforma flava</name>
    <dbReference type="NCBI Taxonomy" id="3004094"/>
    <lineage>
        <taxon>Bacteria</taxon>
        <taxon>Bacillati</taxon>
        <taxon>Chloroflexota</taxon>
        <taxon>Tepidiformia</taxon>
        <taxon>Tepidiformales</taxon>
        <taxon>Tepidiformaceae</taxon>
        <taxon>Tepidiforma</taxon>
    </lineage>
</organism>
<dbReference type="RefSeq" id="WP_270055446.1">
    <property type="nucleotide sequence ID" value="NZ_CP115149.1"/>
</dbReference>
<dbReference type="EMBL" id="CP115149">
    <property type="protein sequence ID" value="WBL34918.1"/>
    <property type="molecule type" value="Genomic_DNA"/>
</dbReference>
<sequence length="134" mass="13728">MQPAEPLSRETASRIAQAVRHVEGVRSVTVCGPEGQPLAAVNEPDPARAAALASFVALRAEALPTDGDLRGMGRQLAGSRFLQAAISGGPAEAAILPLQGAYLCITHAPGRGQAIAAALQPIIRRFGATPSARS</sequence>
<reference evidence="1 2" key="1">
    <citation type="journal article" date="2023" name="ISME J.">
        <title>Thermophilic Dehalococcoidia with unusual traits shed light on an unexpected past.</title>
        <authorList>
            <person name="Palmer M."/>
            <person name="Covington J.K."/>
            <person name="Zhou E.M."/>
            <person name="Thomas S.C."/>
            <person name="Habib N."/>
            <person name="Seymour C.O."/>
            <person name="Lai D."/>
            <person name="Johnston J."/>
            <person name="Hashimi A."/>
            <person name="Jiao J.Y."/>
            <person name="Muok A.R."/>
            <person name="Liu L."/>
            <person name="Xian W.D."/>
            <person name="Zhi X.Y."/>
            <person name="Li M.M."/>
            <person name="Silva L.P."/>
            <person name="Bowen B.P."/>
            <person name="Louie K."/>
            <person name="Briegel A."/>
            <person name="Pett-Ridge J."/>
            <person name="Weber P.K."/>
            <person name="Tocheva E.I."/>
            <person name="Woyke T."/>
            <person name="Northen T.R."/>
            <person name="Mayali X."/>
            <person name="Li W.J."/>
            <person name="Hedlund B.P."/>
        </authorList>
    </citation>
    <scope>NUCLEOTIDE SEQUENCE [LARGE SCALE GENOMIC DNA]</scope>
    <source>
        <strain evidence="1 2">YIM 72310</strain>
    </source>
</reference>
<name>A0ABY7M4L5_9CHLR</name>